<dbReference type="EMBL" id="FZQA01000010">
    <property type="protein sequence ID" value="SNT75864.1"/>
    <property type="molecule type" value="Genomic_DNA"/>
</dbReference>
<evidence type="ECO:0000313" key="3">
    <source>
        <dbReference type="Proteomes" id="UP000198346"/>
    </source>
</evidence>
<evidence type="ECO:0000256" key="1">
    <source>
        <dbReference type="SAM" id="Phobius"/>
    </source>
</evidence>
<sequence>MRAECRELRYISVFADLQDMDETGLASLLKRVVAARGELEKVVYAHDLGPKRLLKAGLGGLCAVVGVVTLGAVGPLALAGVAIGVALAAEETLDIAETRFRIVQDADLADILTGLQERIEEECARRGL</sequence>
<feature type="transmembrane region" description="Helical" evidence="1">
    <location>
        <begin position="61"/>
        <end position="89"/>
    </location>
</feature>
<dbReference type="AlphaFoldDB" id="A0A239Q019"/>
<dbReference type="Proteomes" id="UP000198346">
    <property type="component" value="Unassembled WGS sequence"/>
</dbReference>
<reference evidence="2 3" key="1">
    <citation type="submission" date="2017-07" db="EMBL/GenBank/DDBJ databases">
        <authorList>
            <person name="Sun Z.S."/>
            <person name="Albrecht U."/>
            <person name="Echele G."/>
            <person name="Lee C.C."/>
        </authorList>
    </citation>
    <scope>NUCLEOTIDE SEQUENCE [LARGE SCALE GENOMIC DNA]</scope>
    <source>
        <strain evidence="2 3">CGMCC 1.12710</strain>
    </source>
</reference>
<gene>
    <name evidence="2" type="ORF">SAMN06297382_2942</name>
</gene>
<name>A0A239Q019_9PROT</name>
<keyword evidence="1" id="KW-0812">Transmembrane</keyword>
<keyword evidence="1" id="KW-1133">Transmembrane helix</keyword>
<keyword evidence="3" id="KW-1185">Reference proteome</keyword>
<accession>A0A239Q019</accession>
<keyword evidence="1" id="KW-0472">Membrane</keyword>
<evidence type="ECO:0000313" key="2">
    <source>
        <dbReference type="EMBL" id="SNT75864.1"/>
    </source>
</evidence>
<protein>
    <submittedName>
        <fullName evidence="2">Uncharacterized protein</fullName>
    </submittedName>
</protein>
<dbReference type="RefSeq" id="WP_089413367.1">
    <property type="nucleotide sequence ID" value="NZ_FZQA01000010.1"/>
</dbReference>
<proteinExistence type="predicted"/>
<organism evidence="2 3">
    <name type="scientific">Amphiplicatus metriothermophilus</name>
    <dbReference type="NCBI Taxonomy" id="1519374"/>
    <lineage>
        <taxon>Bacteria</taxon>
        <taxon>Pseudomonadati</taxon>
        <taxon>Pseudomonadota</taxon>
        <taxon>Alphaproteobacteria</taxon>
        <taxon>Parvularculales</taxon>
        <taxon>Parvularculaceae</taxon>
        <taxon>Amphiplicatus</taxon>
    </lineage>
</organism>